<gene>
    <name evidence="1" type="ORF">K469DRAFT_271519</name>
</gene>
<proteinExistence type="predicted"/>
<evidence type="ECO:0000313" key="1">
    <source>
        <dbReference type="EMBL" id="KAF2180846.1"/>
    </source>
</evidence>
<dbReference type="Proteomes" id="UP000800200">
    <property type="component" value="Unassembled WGS sequence"/>
</dbReference>
<evidence type="ECO:0000313" key="2">
    <source>
        <dbReference type="Proteomes" id="UP000800200"/>
    </source>
</evidence>
<reference evidence="1" key="1">
    <citation type="journal article" date="2020" name="Stud. Mycol.">
        <title>101 Dothideomycetes genomes: a test case for predicting lifestyles and emergence of pathogens.</title>
        <authorList>
            <person name="Haridas S."/>
            <person name="Albert R."/>
            <person name="Binder M."/>
            <person name="Bloem J."/>
            <person name="Labutti K."/>
            <person name="Salamov A."/>
            <person name="Andreopoulos B."/>
            <person name="Baker S."/>
            <person name="Barry K."/>
            <person name="Bills G."/>
            <person name="Bluhm B."/>
            <person name="Cannon C."/>
            <person name="Castanera R."/>
            <person name="Culley D."/>
            <person name="Daum C."/>
            <person name="Ezra D."/>
            <person name="Gonzalez J."/>
            <person name="Henrissat B."/>
            <person name="Kuo A."/>
            <person name="Liang C."/>
            <person name="Lipzen A."/>
            <person name="Lutzoni F."/>
            <person name="Magnuson J."/>
            <person name="Mondo S."/>
            <person name="Nolan M."/>
            <person name="Ohm R."/>
            <person name="Pangilinan J."/>
            <person name="Park H.-J."/>
            <person name="Ramirez L."/>
            <person name="Alfaro M."/>
            <person name="Sun H."/>
            <person name="Tritt A."/>
            <person name="Yoshinaga Y."/>
            <person name="Zwiers L.-H."/>
            <person name="Turgeon B."/>
            <person name="Goodwin S."/>
            <person name="Spatafora J."/>
            <person name="Crous P."/>
            <person name="Grigoriev I."/>
        </authorList>
    </citation>
    <scope>NUCLEOTIDE SEQUENCE</scope>
    <source>
        <strain evidence="1">CBS 207.26</strain>
    </source>
</reference>
<organism evidence="1 2">
    <name type="scientific">Zopfia rhizophila CBS 207.26</name>
    <dbReference type="NCBI Taxonomy" id="1314779"/>
    <lineage>
        <taxon>Eukaryota</taxon>
        <taxon>Fungi</taxon>
        <taxon>Dikarya</taxon>
        <taxon>Ascomycota</taxon>
        <taxon>Pezizomycotina</taxon>
        <taxon>Dothideomycetes</taxon>
        <taxon>Dothideomycetes incertae sedis</taxon>
        <taxon>Zopfiaceae</taxon>
        <taxon>Zopfia</taxon>
    </lineage>
</organism>
<sequence length="93" mass="10676">MLKRQKYSREWVIYTIIMKAWKLGLQKSSNSFEVSESLPAWLRNVKHLQCLLTGDQKRLIRVGLILGGIAGILGDRWVLYFETGKRVLITAGN</sequence>
<dbReference type="AlphaFoldDB" id="A0A6A6DT43"/>
<dbReference type="EMBL" id="ML994656">
    <property type="protein sequence ID" value="KAF2180846.1"/>
    <property type="molecule type" value="Genomic_DNA"/>
</dbReference>
<name>A0A6A6DT43_9PEZI</name>
<accession>A0A6A6DT43</accession>
<protein>
    <submittedName>
        <fullName evidence="1">Uncharacterized protein</fullName>
    </submittedName>
</protein>
<keyword evidence="2" id="KW-1185">Reference proteome</keyword>